<evidence type="ECO:0000313" key="2">
    <source>
        <dbReference type="EMBL" id="MBE7700646.1"/>
    </source>
</evidence>
<feature type="transmembrane region" description="Helical" evidence="1">
    <location>
        <begin position="284"/>
        <end position="308"/>
    </location>
</feature>
<sequence>MTALRVVGASLRRASRFEPLRGAILAAGVAAFVLSVVSLAITTATYAGWDSRAEERAGRIAALFPDEEPRALWRHGFDLVDGRQVDVVYLAPLVEDPPLPPGLARWPRAGEVFLSPAVAEALGVSVGDRTRHGTLIGLVDREGLVEHGEGLVYVGAEGRLAPESAELITGFGSDRFEQPRAIADRRPLATFLGVQIALLVVPATWLLFTGIRIGAVQRARRVRIVTMLGMRPRQVRALLWGESRSPWGLGALVALLGTVLFLVVDVALPGASLAVDAQDVRSGGVLVVVAFVAALVLSAWACSSRVGLKAERRRDRRRSSSGPSWLARTLAVARVARGGLSLVLAAITVIGQNIAVGEGRVDLVPIIALVGTTLTLAALPADAVVWIELYARRRRAVAWGAGDAAGLTGAAQLLARPRPAARFGATAAIIVVIVTVTSGLLTTLGQDAAQALAVQRHLGGSVATIQTFRQAGAESRELTLDALRRDYVVAAIQPDGEGMSVVAPRGEDVETFVPGGRPPSWLAYVAGTEVGHRVDEIEDGPGATVLVTRRDGTPIEMEALRDQLGALSVPMWQAELPGEGFVVGTASSLYQMRWLTWFGSIGLVLTLVALWSNYSNELLRAVRSLLAIQMLAPSDAFVKRVLAGRIVAPVAVAVFGGGVLALVLSIPPVPGETMSLPYGIVLACVVASFVTGVIAWSVTWRACVRGARSLSLGVPEE</sequence>
<accession>A0A9D5YZL3</accession>
<dbReference type="Proteomes" id="UP000822993">
    <property type="component" value="Unassembled WGS sequence"/>
</dbReference>
<protein>
    <recommendedName>
        <fullName evidence="4">FtsX-like permease family protein</fullName>
    </recommendedName>
</protein>
<proteinExistence type="predicted"/>
<dbReference type="AlphaFoldDB" id="A0A9D5YZL3"/>
<feature type="transmembrane region" description="Helical" evidence="1">
    <location>
        <begin position="363"/>
        <end position="389"/>
    </location>
</feature>
<keyword evidence="1" id="KW-0812">Transmembrane</keyword>
<feature type="transmembrane region" description="Helical" evidence="1">
    <location>
        <begin position="22"/>
        <end position="49"/>
    </location>
</feature>
<keyword evidence="1" id="KW-1133">Transmembrane helix</keyword>
<keyword evidence="3" id="KW-1185">Reference proteome</keyword>
<reference evidence="2 3" key="1">
    <citation type="submission" date="2020-08" db="EMBL/GenBank/DDBJ databases">
        <title>A Genomic Blueprint of the Chicken Gut Microbiome.</title>
        <authorList>
            <person name="Gilroy R."/>
            <person name="Ravi A."/>
            <person name="Getino M."/>
            <person name="Pursley I."/>
            <person name="Horton D.L."/>
            <person name="Alikhan N.-F."/>
            <person name="Baker D."/>
            <person name="Gharbi K."/>
            <person name="Hall N."/>
            <person name="Watson M."/>
            <person name="Adriaenssens E.M."/>
            <person name="Foster-Nyarko E."/>
            <person name="Jarju S."/>
            <person name="Secka A."/>
            <person name="Antonio M."/>
            <person name="Oren A."/>
            <person name="Chaudhuri R."/>
            <person name="La Ragione R.M."/>
            <person name="Hildebrand F."/>
            <person name="Pallen M.J."/>
        </authorList>
    </citation>
    <scope>NUCLEOTIDE SEQUENCE [LARGE SCALE GENOMIC DNA]</scope>
    <source>
        <strain evidence="2 3">Sa1BUA8</strain>
    </source>
</reference>
<feature type="transmembrane region" description="Helical" evidence="1">
    <location>
        <begin position="646"/>
        <end position="666"/>
    </location>
</feature>
<dbReference type="RefSeq" id="WP_193719910.1">
    <property type="nucleotide sequence ID" value="NZ_JACSPN010000011.1"/>
</dbReference>
<comment type="caution">
    <text evidence="2">The sequence shown here is derived from an EMBL/GenBank/DDBJ whole genome shotgun (WGS) entry which is preliminary data.</text>
</comment>
<evidence type="ECO:0000256" key="1">
    <source>
        <dbReference type="SAM" id="Phobius"/>
    </source>
</evidence>
<name>A0A9D5YZL3_9CELL</name>
<feature type="transmembrane region" description="Helical" evidence="1">
    <location>
        <begin position="188"/>
        <end position="211"/>
    </location>
</feature>
<keyword evidence="1" id="KW-0472">Membrane</keyword>
<feature type="transmembrane region" description="Helical" evidence="1">
    <location>
        <begin position="246"/>
        <end position="264"/>
    </location>
</feature>
<feature type="transmembrane region" description="Helical" evidence="1">
    <location>
        <begin position="421"/>
        <end position="441"/>
    </location>
</feature>
<evidence type="ECO:0008006" key="4">
    <source>
        <dbReference type="Google" id="ProtNLM"/>
    </source>
</evidence>
<evidence type="ECO:0000313" key="3">
    <source>
        <dbReference type="Proteomes" id="UP000822993"/>
    </source>
</evidence>
<feature type="transmembrane region" description="Helical" evidence="1">
    <location>
        <begin position="594"/>
        <end position="612"/>
    </location>
</feature>
<organism evidence="2 3">
    <name type="scientific">Oerskovia douganii</name>
    <dbReference type="NCBI Taxonomy" id="2762210"/>
    <lineage>
        <taxon>Bacteria</taxon>
        <taxon>Bacillati</taxon>
        <taxon>Actinomycetota</taxon>
        <taxon>Actinomycetes</taxon>
        <taxon>Micrococcales</taxon>
        <taxon>Cellulomonadaceae</taxon>
        <taxon>Oerskovia</taxon>
    </lineage>
</organism>
<feature type="transmembrane region" description="Helical" evidence="1">
    <location>
        <begin position="329"/>
        <end position="351"/>
    </location>
</feature>
<dbReference type="EMBL" id="JACSPN010000011">
    <property type="protein sequence ID" value="MBE7700646.1"/>
    <property type="molecule type" value="Genomic_DNA"/>
</dbReference>
<feature type="transmembrane region" description="Helical" evidence="1">
    <location>
        <begin position="678"/>
        <end position="698"/>
    </location>
</feature>
<gene>
    <name evidence="2" type="ORF">H9623_10045</name>
</gene>